<dbReference type="GO" id="GO:0034220">
    <property type="term" value="P:monoatomic ion transmembrane transport"/>
    <property type="evidence" value="ECO:0007669"/>
    <property type="project" value="UniProtKB-KW"/>
</dbReference>
<proteinExistence type="predicted"/>
<dbReference type="AlphaFoldDB" id="A0A6S7J856"/>
<evidence type="ECO:0000313" key="7">
    <source>
        <dbReference type="Proteomes" id="UP001152795"/>
    </source>
</evidence>
<evidence type="ECO:0000313" key="6">
    <source>
        <dbReference type="EMBL" id="CAB4026727.1"/>
    </source>
</evidence>
<keyword evidence="4" id="KW-0406">Ion transport</keyword>
<dbReference type="Proteomes" id="UP001152795">
    <property type="component" value="Unassembled WGS sequence"/>
</dbReference>
<evidence type="ECO:0000256" key="5">
    <source>
        <dbReference type="ARBA" id="ARBA00023303"/>
    </source>
</evidence>
<protein>
    <submittedName>
        <fullName evidence="6">Transient receptor potential cation channel subfamily A member 1 homolog</fullName>
    </submittedName>
</protein>
<evidence type="ECO:0000256" key="4">
    <source>
        <dbReference type="ARBA" id="ARBA00023065"/>
    </source>
</evidence>
<gene>
    <name evidence="6" type="ORF">PACLA_8A083867</name>
</gene>
<keyword evidence="5" id="KW-0407">Ion channel</keyword>
<dbReference type="PANTHER" id="PTHR47143">
    <property type="entry name" value="TRANSIENT RECEPTOR POTENTIAL CATION CHANNEL PROTEIN PAINLESS"/>
    <property type="match status" value="1"/>
</dbReference>
<evidence type="ECO:0000256" key="2">
    <source>
        <dbReference type="ARBA" id="ARBA00022737"/>
    </source>
</evidence>
<comment type="caution">
    <text evidence="6">The sequence shown here is derived from an EMBL/GenBank/DDBJ whole genome shotgun (WGS) entry which is preliminary data.</text>
</comment>
<dbReference type="GO" id="GO:1902495">
    <property type="term" value="C:transmembrane transporter complex"/>
    <property type="evidence" value="ECO:0007669"/>
    <property type="project" value="TreeGrafter"/>
</dbReference>
<dbReference type="EMBL" id="CACRXK020014370">
    <property type="protein sequence ID" value="CAB4026727.1"/>
    <property type="molecule type" value="Genomic_DNA"/>
</dbReference>
<keyword evidence="7" id="KW-1185">Reference proteome</keyword>
<organism evidence="6 7">
    <name type="scientific">Paramuricea clavata</name>
    <name type="common">Red gorgonian</name>
    <name type="synonym">Violescent sea-whip</name>
    <dbReference type="NCBI Taxonomy" id="317549"/>
    <lineage>
        <taxon>Eukaryota</taxon>
        <taxon>Metazoa</taxon>
        <taxon>Cnidaria</taxon>
        <taxon>Anthozoa</taxon>
        <taxon>Octocorallia</taxon>
        <taxon>Malacalcyonacea</taxon>
        <taxon>Plexauridae</taxon>
        <taxon>Paramuricea</taxon>
    </lineage>
</organism>
<evidence type="ECO:0000256" key="1">
    <source>
        <dbReference type="ARBA" id="ARBA00022448"/>
    </source>
</evidence>
<keyword evidence="2" id="KW-0677">Repeat</keyword>
<dbReference type="GO" id="GO:0022857">
    <property type="term" value="F:transmembrane transporter activity"/>
    <property type="evidence" value="ECO:0007669"/>
    <property type="project" value="TreeGrafter"/>
</dbReference>
<dbReference type="PANTHER" id="PTHR47143:SF3">
    <property type="entry name" value="PWWP DOMAIN-CONTAINING PROTEIN"/>
    <property type="match status" value="1"/>
</dbReference>
<sequence>MLKTTMGMLGEYEYDTVYNESDVPPITWAVYVCFLVINCVIIVNLLIGLAVDDIKGVQDKAALKRLAMQVDLALDVEKVLPLFLRKKLVTMTETVYPNRERYRGIWSFWRQTLASPAQVINDALYPAKSPIERIQKQQEVLQYDVTKMKTRLKTLQTRTVRLEAMLKAILSHHGIDVKPEIDEDDAELKWNPSDDEADRYIAG</sequence>
<dbReference type="OrthoDB" id="5986774at2759"/>
<keyword evidence="6" id="KW-0675">Receptor</keyword>
<accession>A0A6S7J856</accession>
<evidence type="ECO:0000256" key="3">
    <source>
        <dbReference type="ARBA" id="ARBA00023043"/>
    </source>
</evidence>
<keyword evidence="1" id="KW-0813">Transport</keyword>
<name>A0A6S7J856_PARCT</name>
<keyword evidence="3" id="KW-0040">ANK repeat</keyword>
<dbReference type="InterPro" id="IPR052076">
    <property type="entry name" value="TRP_cation_channel"/>
</dbReference>
<reference evidence="6" key="1">
    <citation type="submission" date="2020-04" db="EMBL/GenBank/DDBJ databases">
        <authorList>
            <person name="Alioto T."/>
            <person name="Alioto T."/>
            <person name="Gomez Garrido J."/>
        </authorList>
    </citation>
    <scope>NUCLEOTIDE SEQUENCE</scope>
    <source>
        <strain evidence="6">A484AB</strain>
    </source>
</reference>